<evidence type="ECO:0000256" key="1">
    <source>
        <dbReference type="ARBA" id="ARBA00004123"/>
    </source>
</evidence>
<dbReference type="SUPFAM" id="SSF47807">
    <property type="entry name" value="5' to 3' exonuclease, C-terminal subdomain"/>
    <property type="match status" value="1"/>
</dbReference>
<name>A0A0B1RXY3_OESDE</name>
<dbReference type="PANTHER" id="PTHR16171">
    <property type="entry name" value="DNA REPAIR PROTEIN COMPLEMENTING XP-G CELLS-RELATED"/>
    <property type="match status" value="1"/>
</dbReference>
<feature type="non-terminal residue" evidence="3">
    <location>
        <position position="1"/>
    </location>
</feature>
<dbReference type="GO" id="GO:0005634">
    <property type="term" value="C:nucleus"/>
    <property type="evidence" value="ECO:0007669"/>
    <property type="project" value="UniProtKB-SubCell"/>
</dbReference>
<dbReference type="Gene3D" id="1.10.150.20">
    <property type="entry name" value="5' to 3' exonuclease, C-terminal subdomain"/>
    <property type="match status" value="1"/>
</dbReference>
<evidence type="ECO:0000256" key="2">
    <source>
        <dbReference type="ARBA" id="ARBA00023242"/>
    </source>
</evidence>
<dbReference type="Proteomes" id="UP000053660">
    <property type="component" value="Unassembled WGS sequence"/>
</dbReference>
<dbReference type="InterPro" id="IPR008918">
    <property type="entry name" value="HhH2"/>
</dbReference>
<sequence length="215" mass="24473">AKNRNVQHYDSRKIQKSLGLSQSDFVGIALLSGGDYSPGLANVGIVNAIELLSEFTVARSSDQGGDQEAETLSTLKNLEEWLKTLESDVEAPEPIAVRRKLRTLIKKNNEPERMRAVVNPEIVAAYFRPNVDKSNEKFRWRSVDIEKVRSLLYARLGWDDAKFDRKTLIAFQRWNDFITGKASYQRHITSYAHMLEQSPAEQKTALTKRVETGFN</sequence>
<accession>A0A0B1RXY3</accession>
<dbReference type="EMBL" id="KN612134">
    <property type="protein sequence ID" value="KHJ76057.1"/>
    <property type="molecule type" value="Genomic_DNA"/>
</dbReference>
<dbReference type="InterPro" id="IPR036279">
    <property type="entry name" value="5-3_exonuclease_C_sf"/>
</dbReference>
<evidence type="ECO:0000313" key="4">
    <source>
        <dbReference type="Proteomes" id="UP000053660"/>
    </source>
</evidence>
<dbReference type="AlphaFoldDB" id="A0A0B1RXY3"/>
<keyword evidence="4" id="KW-1185">Reference proteome</keyword>
<dbReference type="SMART" id="SM00279">
    <property type="entry name" value="HhH2"/>
    <property type="match status" value="1"/>
</dbReference>
<comment type="subcellular location">
    <subcellularLocation>
        <location evidence="1">Nucleus</location>
    </subcellularLocation>
</comment>
<evidence type="ECO:0000313" key="3">
    <source>
        <dbReference type="EMBL" id="KHJ76057.1"/>
    </source>
</evidence>
<dbReference type="GO" id="GO:0003697">
    <property type="term" value="F:single-stranded DNA binding"/>
    <property type="evidence" value="ECO:0007669"/>
    <property type="project" value="TreeGrafter"/>
</dbReference>
<dbReference type="PANTHER" id="PTHR16171:SF7">
    <property type="entry name" value="DNA REPAIR PROTEIN RAD2"/>
    <property type="match status" value="1"/>
</dbReference>
<dbReference type="OrthoDB" id="31113at2759"/>
<gene>
    <name evidence="3" type="ORF">OESDEN_24324</name>
</gene>
<dbReference type="GO" id="GO:0004520">
    <property type="term" value="F:DNA endonuclease activity"/>
    <property type="evidence" value="ECO:0007669"/>
    <property type="project" value="TreeGrafter"/>
</dbReference>
<reference evidence="3 4" key="1">
    <citation type="submission" date="2014-03" db="EMBL/GenBank/DDBJ databases">
        <title>Draft genome of the hookworm Oesophagostomum dentatum.</title>
        <authorList>
            <person name="Mitreva M."/>
        </authorList>
    </citation>
    <scope>NUCLEOTIDE SEQUENCE [LARGE SCALE GENOMIC DNA]</scope>
    <source>
        <strain evidence="3 4">OD-Hann</strain>
    </source>
</reference>
<proteinExistence type="predicted"/>
<protein>
    <recommendedName>
        <fullName evidence="5">XPG I-region</fullName>
    </recommendedName>
</protein>
<keyword evidence="2" id="KW-0539">Nucleus</keyword>
<organism evidence="3 4">
    <name type="scientific">Oesophagostomum dentatum</name>
    <name type="common">Nodular worm</name>
    <dbReference type="NCBI Taxonomy" id="61180"/>
    <lineage>
        <taxon>Eukaryota</taxon>
        <taxon>Metazoa</taxon>
        <taxon>Ecdysozoa</taxon>
        <taxon>Nematoda</taxon>
        <taxon>Chromadorea</taxon>
        <taxon>Rhabditida</taxon>
        <taxon>Rhabditina</taxon>
        <taxon>Rhabditomorpha</taxon>
        <taxon>Strongyloidea</taxon>
        <taxon>Strongylidae</taxon>
        <taxon>Oesophagostomum</taxon>
    </lineage>
</organism>
<evidence type="ECO:0008006" key="5">
    <source>
        <dbReference type="Google" id="ProtNLM"/>
    </source>
</evidence>